<dbReference type="AlphaFoldDB" id="A0A939JIG3"/>
<feature type="coiled-coil region" evidence="1">
    <location>
        <begin position="35"/>
        <end position="66"/>
    </location>
</feature>
<evidence type="ECO:0000256" key="1">
    <source>
        <dbReference type="SAM" id="Coils"/>
    </source>
</evidence>
<name>A0A939JIG3_9ACTN</name>
<keyword evidence="2" id="KW-0732">Signal</keyword>
<evidence type="ECO:0000256" key="2">
    <source>
        <dbReference type="SAM" id="SignalP"/>
    </source>
</evidence>
<dbReference type="RefSeq" id="WP_372445888.1">
    <property type="nucleotide sequence ID" value="NZ_JAFLRJ010000562.1"/>
</dbReference>
<dbReference type="EMBL" id="JAFLRJ010000562">
    <property type="protein sequence ID" value="MBO0517276.1"/>
    <property type="molecule type" value="Genomic_DNA"/>
</dbReference>
<accession>A0A939JIG3</accession>
<reference evidence="3" key="1">
    <citation type="submission" date="2021-03" db="EMBL/GenBank/DDBJ databases">
        <title>Streptomyces poriferae sp. nov., a novel marine sponge-derived Actinobacteria species with anti-MRSA activity.</title>
        <authorList>
            <person name="Sandoval-Powers M."/>
            <person name="Kralova S."/>
            <person name="Nguyen G.-S."/>
            <person name="Fawwal D."/>
            <person name="Degnes K."/>
            <person name="Klinkenberg G."/>
            <person name="Sletta H."/>
            <person name="Wentzel A."/>
            <person name="Liles M.R."/>
        </authorList>
    </citation>
    <scope>NUCLEOTIDE SEQUENCE</scope>
    <source>
        <strain evidence="3">DSM 41794</strain>
    </source>
</reference>
<keyword evidence="1" id="KW-0175">Coiled coil</keyword>
<organism evidence="3 4">
    <name type="scientific">Streptomyces beijiangensis</name>
    <dbReference type="NCBI Taxonomy" id="163361"/>
    <lineage>
        <taxon>Bacteria</taxon>
        <taxon>Bacillati</taxon>
        <taxon>Actinomycetota</taxon>
        <taxon>Actinomycetes</taxon>
        <taxon>Kitasatosporales</taxon>
        <taxon>Streptomycetaceae</taxon>
        <taxon>Streptomyces</taxon>
    </lineage>
</organism>
<keyword evidence="4" id="KW-1185">Reference proteome</keyword>
<evidence type="ECO:0000313" key="4">
    <source>
        <dbReference type="Proteomes" id="UP000664167"/>
    </source>
</evidence>
<protein>
    <submittedName>
        <fullName evidence="3">Uncharacterized protein</fullName>
    </submittedName>
</protein>
<feature type="signal peptide" evidence="2">
    <location>
        <begin position="1"/>
        <end position="25"/>
    </location>
</feature>
<comment type="caution">
    <text evidence="3">The sequence shown here is derived from an EMBL/GenBank/DDBJ whole genome shotgun (WGS) entry which is preliminary data.</text>
</comment>
<feature type="non-terminal residue" evidence="3">
    <location>
        <position position="297"/>
    </location>
</feature>
<sequence length="297" mass="32780">MSGRLLRSICTAAMATVIAATPAFAAPVDPQPTTIAGALAELQTLYRQAEEASETYNSTAADLKAQTAATKRLDAQLAKVRVALAGGRDEVGRMAREQYQGQTGLSGYMQLLLARNPQEFLDQGHQIARASEERLARVTRLEGSEERAGELAARAQEALDQEQLLAGRQLKLRDAVQGRLKGVEALLASLTDQQLADVARLEQAGTDAAQRPRRQQVPLRGIRPRLFEPRHVRQLLIGQRCQQRLDPLEPALHRIAQLQLPPREELLLVECLLRTGRQLPRPLLGPLKARHPRQPLL</sequence>
<gene>
    <name evidence="3" type="ORF">J0695_36785</name>
</gene>
<evidence type="ECO:0000313" key="3">
    <source>
        <dbReference type="EMBL" id="MBO0517276.1"/>
    </source>
</evidence>
<dbReference type="Proteomes" id="UP000664167">
    <property type="component" value="Unassembled WGS sequence"/>
</dbReference>
<feature type="chain" id="PRO_5036906858" evidence="2">
    <location>
        <begin position="26"/>
        <end position="297"/>
    </location>
</feature>
<proteinExistence type="predicted"/>